<dbReference type="Pfam" id="PF11807">
    <property type="entry name" value="UstYa"/>
    <property type="match status" value="1"/>
</dbReference>
<sequence length="201" mass="23359">MKASLEFSSKRLLYILVFTNLLTVGLIQGFLFHLRKSDSTFRKVRGPDHPQIWTVDLGKPVKLYLEDSVHYEAYRSEASDVEWEALAPENGMIYLGENHEPFSLSMFHQLRCLNILRNDLSSAGYMSNRTPSYLGQHCFNYLRQMILCSSDLHLAPLLGYRRNAHPDAFVCRDWHAVYKKVEENHHDHFLWLNASSVTGRQ</sequence>
<protein>
    <submittedName>
        <fullName evidence="5">Uncharacterized protein</fullName>
    </submittedName>
</protein>
<comment type="similarity">
    <text evidence="3">Belongs to the ustYa family.</text>
</comment>
<evidence type="ECO:0000256" key="3">
    <source>
        <dbReference type="ARBA" id="ARBA00035112"/>
    </source>
</evidence>
<dbReference type="InterPro" id="IPR021765">
    <property type="entry name" value="UstYa-like"/>
</dbReference>
<feature type="transmembrane region" description="Helical" evidence="4">
    <location>
        <begin position="12"/>
        <end position="34"/>
    </location>
</feature>
<evidence type="ECO:0000256" key="4">
    <source>
        <dbReference type="SAM" id="Phobius"/>
    </source>
</evidence>
<reference evidence="5 6" key="1">
    <citation type="journal article" date="2019" name="Nat. Ecol. Evol.">
        <title>Megaphylogeny resolves global patterns of mushroom evolution.</title>
        <authorList>
            <person name="Varga T."/>
            <person name="Krizsan K."/>
            <person name="Foldi C."/>
            <person name="Dima B."/>
            <person name="Sanchez-Garcia M."/>
            <person name="Sanchez-Ramirez S."/>
            <person name="Szollosi G.J."/>
            <person name="Szarkandi J.G."/>
            <person name="Papp V."/>
            <person name="Albert L."/>
            <person name="Andreopoulos W."/>
            <person name="Angelini C."/>
            <person name="Antonin V."/>
            <person name="Barry K.W."/>
            <person name="Bougher N.L."/>
            <person name="Buchanan P."/>
            <person name="Buyck B."/>
            <person name="Bense V."/>
            <person name="Catcheside P."/>
            <person name="Chovatia M."/>
            <person name="Cooper J."/>
            <person name="Damon W."/>
            <person name="Desjardin D."/>
            <person name="Finy P."/>
            <person name="Geml J."/>
            <person name="Haridas S."/>
            <person name="Hughes K."/>
            <person name="Justo A."/>
            <person name="Karasinski D."/>
            <person name="Kautmanova I."/>
            <person name="Kiss B."/>
            <person name="Kocsube S."/>
            <person name="Kotiranta H."/>
            <person name="LaButti K.M."/>
            <person name="Lechner B.E."/>
            <person name="Liimatainen K."/>
            <person name="Lipzen A."/>
            <person name="Lukacs Z."/>
            <person name="Mihaltcheva S."/>
            <person name="Morgado L.N."/>
            <person name="Niskanen T."/>
            <person name="Noordeloos M.E."/>
            <person name="Ohm R.A."/>
            <person name="Ortiz-Santana B."/>
            <person name="Ovrebo C."/>
            <person name="Racz N."/>
            <person name="Riley R."/>
            <person name="Savchenko A."/>
            <person name="Shiryaev A."/>
            <person name="Soop K."/>
            <person name="Spirin V."/>
            <person name="Szebenyi C."/>
            <person name="Tomsovsky M."/>
            <person name="Tulloss R.E."/>
            <person name="Uehling J."/>
            <person name="Grigoriev I.V."/>
            <person name="Vagvolgyi C."/>
            <person name="Papp T."/>
            <person name="Martin F.M."/>
            <person name="Miettinen O."/>
            <person name="Hibbett D.S."/>
            <person name="Nagy L.G."/>
        </authorList>
    </citation>
    <scope>NUCLEOTIDE SEQUENCE [LARGE SCALE GENOMIC DNA]</scope>
    <source>
        <strain evidence="5 6">CBS 962.96</strain>
    </source>
</reference>
<evidence type="ECO:0000313" key="6">
    <source>
        <dbReference type="Proteomes" id="UP000297245"/>
    </source>
</evidence>
<keyword evidence="6" id="KW-1185">Reference proteome</keyword>
<keyword evidence="4" id="KW-1133">Transmembrane helix</keyword>
<evidence type="ECO:0000313" key="5">
    <source>
        <dbReference type="EMBL" id="THU89935.1"/>
    </source>
</evidence>
<dbReference type="GO" id="GO:0016491">
    <property type="term" value="F:oxidoreductase activity"/>
    <property type="evidence" value="ECO:0007669"/>
    <property type="project" value="UniProtKB-KW"/>
</dbReference>
<name>A0A4V4HE70_DENBC</name>
<dbReference type="Proteomes" id="UP000297245">
    <property type="component" value="Unassembled WGS sequence"/>
</dbReference>
<organism evidence="5 6">
    <name type="scientific">Dendrothele bispora (strain CBS 962.96)</name>
    <dbReference type="NCBI Taxonomy" id="1314807"/>
    <lineage>
        <taxon>Eukaryota</taxon>
        <taxon>Fungi</taxon>
        <taxon>Dikarya</taxon>
        <taxon>Basidiomycota</taxon>
        <taxon>Agaricomycotina</taxon>
        <taxon>Agaricomycetes</taxon>
        <taxon>Agaricomycetidae</taxon>
        <taxon>Agaricales</taxon>
        <taxon>Agaricales incertae sedis</taxon>
        <taxon>Dendrothele</taxon>
    </lineage>
</organism>
<accession>A0A4V4HE70</accession>
<keyword evidence="2" id="KW-0560">Oxidoreductase</keyword>
<dbReference type="PANTHER" id="PTHR33365">
    <property type="entry name" value="YALI0B05434P"/>
    <property type="match status" value="1"/>
</dbReference>
<dbReference type="AlphaFoldDB" id="A0A4V4HE70"/>
<proteinExistence type="inferred from homology"/>
<dbReference type="EMBL" id="ML179352">
    <property type="protein sequence ID" value="THU89935.1"/>
    <property type="molecule type" value="Genomic_DNA"/>
</dbReference>
<keyword evidence="4" id="KW-0472">Membrane</keyword>
<gene>
    <name evidence="5" type="ORF">K435DRAFT_760680</name>
</gene>
<dbReference type="PANTHER" id="PTHR33365:SF11">
    <property type="entry name" value="TAT PATHWAY SIGNAL SEQUENCE"/>
    <property type="match status" value="1"/>
</dbReference>
<dbReference type="GO" id="GO:0043386">
    <property type="term" value="P:mycotoxin biosynthetic process"/>
    <property type="evidence" value="ECO:0007669"/>
    <property type="project" value="InterPro"/>
</dbReference>
<comment type="pathway">
    <text evidence="1">Mycotoxin biosynthesis.</text>
</comment>
<evidence type="ECO:0000256" key="1">
    <source>
        <dbReference type="ARBA" id="ARBA00004685"/>
    </source>
</evidence>
<keyword evidence="4" id="KW-0812">Transmembrane</keyword>
<dbReference type="OrthoDB" id="3687641at2759"/>
<evidence type="ECO:0000256" key="2">
    <source>
        <dbReference type="ARBA" id="ARBA00023002"/>
    </source>
</evidence>